<evidence type="ECO:0000313" key="10">
    <source>
        <dbReference type="Ensembl" id="ENSMMNP00015001548.1"/>
    </source>
</evidence>
<evidence type="ECO:0000256" key="2">
    <source>
        <dbReference type="ARBA" id="ARBA00005341"/>
    </source>
</evidence>
<feature type="transmembrane region" description="Helical" evidence="9">
    <location>
        <begin position="178"/>
        <end position="199"/>
    </location>
</feature>
<evidence type="ECO:0000256" key="6">
    <source>
        <dbReference type="ARBA" id="ARBA00023136"/>
    </source>
</evidence>
<evidence type="ECO:0000256" key="5">
    <source>
        <dbReference type="ARBA" id="ARBA00022989"/>
    </source>
</evidence>
<reference evidence="10" key="2">
    <citation type="submission" date="2025-09" db="UniProtKB">
        <authorList>
            <consortium name="Ensembl"/>
        </authorList>
    </citation>
    <scope>IDENTIFICATION</scope>
</reference>
<keyword evidence="4" id="KW-0732">Signal</keyword>
<comment type="subcellular location">
    <subcellularLocation>
        <location evidence="1">Membrane</location>
        <topology evidence="1">Single-pass type I membrane protein</topology>
    </subcellularLocation>
</comment>
<evidence type="ECO:0000256" key="8">
    <source>
        <dbReference type="SAM" id="MobiDB-lite"/>
    </source>
</evidence>
<reference evidence="10" key="1">
    <citation type="submission" date="2025-08" db="UniProtKB">
        <authorList>
            <consortium name="Ensembl"/>
        </authorList>
    </citation>
    <scope>IDENTIFICATION</scope>
</reference>
<dbReference type="Pfam" id="PF05283">
    <property type="entry name" value="MGC-24"/>
    <property type="match status" value="1"/>
</dbReference>
<evidence type="ECO:0000256" key="7">
    <source>
        <dbReference type="ARBA" id="ARBA00023180"/>
    </source>
</evidence>
<protein>
    <recommendedName>
        <fullName evidence="12">Sialomucin core protein 24</fullName>
    </recommendedName>
</protein>
<organism evidence="10 11">
    <name type="scientific">Monodon monoceros</name>
    <name type="common">Narwhal</name>
    <name type="synonym">Ceratodon monodon</name>
    <dbReference type="NCBI Taxonomy" id="40151"/>
    <lineage>
        <taxon>Eukaryota</taxon>
        <taxon>Metazoa</taxon>
        <taxon>Chordata</taxon>
        <taxon>Craniata</taxon>
        <taxon>Vertebrata</taxon>
        <taxon>Euteleostomi</taxon>
        <taxon>Mammalia</taxon>
        <taxon>Eutheria</taxon>
        <taxon>Laurasiatheria</taxon>
        <taxon>Artiodactyla</taxon>
        <taxon>Whippomorpha</taxon>
        <taxon>Cetacea</taxon>
        <taxon>Odontoceti</taxon>
        <taxon>Monodontidae</taxon>
        <taxon>Monodon</taxon>
    </lineage>
</organism>
<evidence type="ECO:0000256" key="9">
    <source>
        <dbReference type="SAM" id="Phobius"/>
    </source>
</evidence>
<dbReference type="Ensembl" id="ENSMMNT00015001706.1">
    <property type="protein sequence ID" value="ENSMMNP00015001548.1"/>
    <property type="gene ID" value="ENSMMNG00015001190.1"/>
</dbReference>
<feature type="compositionally biased region" description="Low complexity" evidence="8">
    <location>
        <begin position="137"/>
        <end position="168"/>
    </location>
</feature>
<dbReference type="InterPro" id="IPR007947">
    <property type="entry name" value="CD164_MGC24"/>
</dbReference>
<proteinExistence type="inferred from homology"/>
<dbReference type="PANTHER" id="PTHR11337">
    <property type="entry name" value="MUCIN/PORIMIN"/>
    <property type="match status" value="1"/>
</dbReference>
<comment type="similarity">
    <text evidence="2">Belongs to the CD164 family.</text>
</comment>
<dbReference type="AlphaFoldDB" id="A0A8C6AI27"/>
<keyword evidence="11" id="KW-1185">Reference proteome</keyword>
<dbReference type="PRINTS" id="PR01701">
    <property type="entry name" value="CD164ANTIGEN"/>
</dbReference>
<evidence type="ECO:0008006" key="12">
    <source>
        <dbReference type="Google" id="ProtNLM"/>
    </source>
</evidence>
<evidence type="ECO:0000313" key="11">
    <source>
        <dbReference type="Proteomes" id="UP000694561"/>
    </source>
</evidence>
<dbReference type="PANTHER" id="PTHR11337:SF12">
    <property type="entry name" value="SIALOMUCIN CORE PROTEIN 24"/>
    <property type="match status" value="1"/>
</dbReference>
<evidence type="ECO:0000256" key="3">
    <source>
        <dbReference type="ARBA" id="ARBA00022692"/>
    </source>
</evidence>
<keyword evidence="3 9" id="KW-0812">Transmembrane</keyword>
<dbReference type="GO" id="GO:0005764">
    <property type="term" value="C:lysosome"/>
    <property type="evidence" value="ECO:0007669"/>
    <property type="project" value="TreeGrafter"/>
</dbReference>
<evidence type="ECO:0000256" key="4">
    <source>
        <dbReference type="ARBA" id="ARBA00022729"/>
    </source>
</evidence>
<dbReference type="GeneTree" id="ENSGT00530000063929"/>
<accession>A0A8C6AI27</accession>
<keyword evidence="5 9" id="KW-1133">Transmembrane helix</keyword>
<dbReference type="GO" id="GO:0016020">
    <property type="term" value="C:membrane"/>
    <property type="evidence" value="ECO:0007669"/>
    <property type="project" value="UniProtKB-SubCell"/>
</dbReference>
<sequence>MIVLRDRIDSPLGVNTVLTNFLKISKGRSLGGGTAGDRGTDALEGNAEAAILALPRPLLLAAGCLAALCVTTPEISESRNNRVSCFDANAANTTCFWIKCKEGKGYCSDNSTVSDYKVVNSTEFCPASTATPLPTNSTAKTTTLPSSSTASTTTTTTGTTDTTLTPTSQPARKSTFDAASFIGGIVLVLGVQAVIFLLYKLCKSKERNHDTL</sequence>
<dbReference type="Proteomes" id="UP000694561">
    <property type="component" value="Unplaced"/>
</dbReference>
<keyword evidence="6 9" id="KW-0472">Membrane</keyword>
<dbReference type="GO" id="GO:0005768">
    <property type="term" value="C:endosome"/>
    <property type="evidence" value="ECO:0007669"/>
    <property type="project" value="TreeGrafter"/>
</dbReference>
<keyword evidence="7" id="KW-0325">Glycoprotein</keyword>
<feature type="region of interest" description="Disordered" evidence="8">
    <location>
        <begin position="135"/>
        <end position="171"/>
    </location>
</feature>
<name>A0A8C6AI27_MONMO</name>
<evidence type="ECO:0000256" key="1">
    <source>
        <dbReference type="ARBA" id="ARBA00004479"/>
    </source>
</evidence>